<proteinExistence type="predicted"/>
<dbReference type="RefSeq" id="WP_137099342.1">
    <property type="nucleotide sequence ID" value="NZ_CP039865.1"/>
</dbReference>
<gene>
    <name evidence="1" type="ORF">E8L99_09700</name>
</gene>
<dbReference type="EMBL" id="CP039865">
    <property type="protein sequence ID" value="QCK86010.1"/>
    <property type="molecule type" value="Genomic_DNA"/>
</dbReference>
<dbReference type="KEGG" id="paqt:E8L99_09700"/>
<dbReference type="OrthoDB" id="8163580at2"/>
<dbReference type="Proteomes" id="UP000298588">
    <property type="component" value="Chromosome"/>
</dbReference>
<evidence type="ECO:0000313" key="1">
    <source>
        <dbReference type="EMBL" id="QCK86010.1"/>
    </source>
</evidence>
<reference evidence="1 2" key="1">
    <citation type="submission" date="2019-04" db="EMBL/GenBank/DDBJ databases">
        <title>Phreatobacter aquaticus sp. nov.</title>
        <authorList>
            <person name="Choi A."/>
            <person name="Baek K."/>
        </authorList>
    </citation>
    <scope>NUCLEOTIDE SEQUENCE [LARGE SCALE GENOMIC DNA]</scope>
    <source>
        <strain evidence="1 2">NMCR1094</strain>
    </source>
</reference>
<organism evidence="1 2">
    <name type="scientific">Phreatobacter aquaticus</name>
    <dbReference type="NCBI Taxonomy" id="2570229"/>
    <lineage>
        <taxon>Bacteria</taxon>
        <taxon>Pseudomonadati</taxon>
        <taxon>Pseudomonadota</taxon>
        <taxon>Alphaproteobacteria</taxon>
        <taxon>Hyphomicrobiales</taxon>
        <taxon>Phreatobacteraceae</taxon>
        <taxon>Phreatobacter</taxon>
    </lineage>
</organism>
<sequence>MTSGKARDDNEMARALFDGFVDAILPVIRDYLAHGTRDHAAIAEAFNARGIPCWGRERWIATDIRMVLSHGQTRQQASTR</sequence>
<protein>
    <recommendedName>
        <fullName evidence="3">Recombinase domain-containing protein</fullName>
    </recommendedName>
</protein>
<name>A0A4D7QDC6_9HYPH</name>
<keyword evidence="2" id="KW-1185">Reference proteome</keyword>
<evidence type="ECO:0008006" key="3">
    <source>
        <dbReference type="Google" id="ProtNLM"/>
    </source>
</evidence>
<accession>A0A4D7QDC6</accession>
<evidence type="ECO:0000313" key="2">
    <source>
        <dbReference type="Proteomes" id="UP000298588"/>
    </source>
</evidence>
<dbReference type="AlphaFoldDB" id="A0A4D7QDC6"/>